<comment type="caution">
    <text evidence="2">The sequence shown here is derived from an EMBL/GenBank/DDBJ whole genome shotgun (WGS) entry which is preliminary data.</text>
</comment>
<keyword evidence="3" id="KW-1185">Reference proteome</keyword>
<keyword evidence="1" id="KW-0812">Transmembrane</keyword>
<evidence type="ECO:0000313" key="2">
    <source>
        <dbReference type="EMBL" id="TWP52133.1"/>
    </source>
</evidence>
<accession>A0A563EWU4</accession>
<reference evidence="2 3" key="1">
    <citation type="submission" date="2019-07" db="EMBL/GenBank/DDBJ databases">
        <title>Lentzea xizangensis sp. nov., isolated from Qinghai-Tibetan Plateau Soils.</title>
        <authorList>
            <person name="Huang J."/>
        </authorList>
    </citation>
    <scope>NUCLEOTIDE SEQUENCE [LARGE SCALE GENOMIC DNA]</scope>
    <source>
        <strain evidence="2 3">FXJ1.1311</strain>
    </source>
</reference>
<evidence type="ECO:0008006" key="4">
    <source>
        <dbReference type="Google" id="ProtNLM"/>
    </source>
</evidence>
<sequence length="243" mass="27771">MSLALGLTIAIGGCLLLGAALVWMVVWLRRDYEASEQEFMALLQEESARRGWTYEERNDSYAEWFNALPMIPFAGVRSPVFQQPKAAGARNVVTGTHRGRQFLAADFHVYFTAPAIDANWRTHVWVRMPAPRPGLVVKKVLGPQNAVNRALGWDHQRYGDPEFDHRFEVTADDQRFAHDVLHTHMQRILVAEQRAFQEWWMVGDIIDVAGDSCGEHRDPRELIPALDLRCDILDLVPEVVWAR</sequence>
<evidence type="ECO:0000256" key="1">
    <source>
        <dbReference type="SAM" id="Phobius"/>
    </source>
</evidence>
<evidence type="ECO:0000313" key="3">
    <source>
        <dbReference type="Proteomes" id="UP000316639"/>
    </source>
</evidence>
<protein>
    <recommendedName>
        <fullName evidence="4">DUF3137 domain-containing protein</fullName>
    </recommendedName>
</protein>
<organism evidence="2 3">
    <name type="scientific">Lentzea tibetensis</name>
    <dbReference type="NCBI Taxonomy" id="2591470"/>
    <lineage>
        <taxon>Bacteria</taxon>
        <taxon>Bacillati</taxon>
        <taxon>Actinomycetota</taxon>
        <taxon>Actinomycetes</taxon>
        <taxon>Pseudonocardiales</taxon>
        <taxon>Pseudonocardiaceae</taxon>
        <taxon>Lentzea</taxon>
    </lineage>
</organism>
<feature type="transmembrane region" description="Helical" evidence="1">
    <location>
        <begin position="6"/>
        <end position="28"/>
    </location>
</feature>
<keyword evidence="1" id="KW-0472">Membrane</keyword>
<dbReference type="AlphaFoldDB" id="A0A563EWU4"/>
<dbReference type="EMBL" id="VOBR01000006">
    <property type="protein sequence ID" value="TWP52133.1"/>
    <property type="molecule type" value="Genomic_DNA"/>
</dbReference>
<keyword evidence="1" id="KW-1133">Transmembrane helix</keyword>
<proteinExistence type="predicted"/>
<name>A0A563EWU4_9PSEU</name>
<dbReference type="Proteomes" id="UP000316639">
    <property type="component" value="Unassembled WGS sequence"/>
</dbReference>
<dbReference type="OrthoDB" id="3812641at2"/>
<dbReference type="RefSeq" id="WP_146350929.1">
    <property type="nucleotide sequence ID" value="NZ_VOBR01000006.1"/>
</dbReference>
<gene>
    <name evidence="2" type="ORF">FKR81_11160</name>
</gene>